<dbReference type="PANTHER" id="PTHR48182">
    <property type="entry name" value="PROTEIN SERAC1"/>
    <property type="match status" value="1"/>
</dbReference>
<evidence type="ECO:0000313" key="8">
    <source>
        <dbReference type="Proteomes" id="UP000039046"/>
    </source>
</evidence>
<dbReference type="Gene3D" id="1.25.40.10">
    <property type="entry name" value="Tetratricopeptide repeat domain"/>
    <property type="match status" value="1"/>
</dbReference>
<dbReference type="SMART" id="SM00028">
    <property type="entry name" value="TPR"/>
    <property type="match status" value="2"/>
</dbReference>
<reference evidence="7 8" key="1">
    <citation type="journal article" date="2015" name="Genome Announc.">
        <title>Draft Genome Sequence and Gene Annotation of the Entomopathogenic Fungus Verticillium hemipterigenum.</title>
        <authorList>
            <person name="Horn F."/>
            <person name="Habel A."/>
            <person name="Scharf D.H."/>
            <person name="Dworschak J."/>
            <person name="Brakhage A.A."/>
            <person name="Guthke R."/>
            <person name="Hertweck C."/>
            <person name="Linde J."/>
        </authorList>
    </citation>
    <scope>NUCLEOTIDE SEQUENCE [LARGE SCALE GENOMIC DNA]</scope>
</reference>
<dbReference type="OrthoDB" id="7464126at2759"/>
<accession>A0A0A1SPV3</accession>
<dbReference type="GO" id="GO:0016020">
    <property type="term" value="C:membrane"/>
    <property type="evidence" value="ECO:0007669"/>
    <property type="project" value="UniProtKB-SubCell"/>
</dbReference>
<proteinExistence type="predicted"/>
<dbReference type="InterPro" id="IPR019734">
    <property type="entry name" value="TPR_rpt"/>
</dbReference>
<keyword evidence="8" id="KW-1185">Reference proteome</keyword>
<dbReference type="PANTHER" id="PTHR48182:SF2">
    <property type="entry name" value="PROTEIN SERAC1"/>
    <property type="match status" value="1"/>
</dbReference>
<dbReference type="Gene3D" id="3.40.50.1820">
    <property type="entry name" value="alpha/beta hydrolase"/>
    <property type="match status" value="1"/>
</dbReference>
<dbReference type="InterPro" id="IPR027417">
    <property type="entry name" value="P-loop_NTPase"/>
</dbReference>
<dbReference type="HOGENOM" id="CLU_000288_125_13_1"/>
<sequence>MDAKLTPKRSVLGRAKDAISRQLSSERVGLHVLRAPDNAEIDIVAVHGLGGRGFRSWITRDPKSGSSKPWLEELLAADIPNARIMTYRYISRELSYASIVQNLLVGSAKNLAFSLAALRNQDGANRRPLFFLAHSLGGWVVKRVLILSHESVESQLQDIEASTCGVAFFGTIAPGKPSSPSPLAHVVRRTSTLTDTNKRMENSMDFNGSGSIEQLEKQMGAFKAIASNLPRLSFYETKKGEDGFVAEKKHAVTSSDGSRVALAATHSDLVTFNGRDDNYHAFLSKFSQMIDKKRIKTLLESKRKETALPNPNREEYRKYGFSLQYELPEDPHSTVLRSEILRQIGLVCNADEGDPTLRIAVLTGVHGSGKTAMAKHFAKTNKELSFVFWIRSESWETVATSYLQFADDIASHYAKNIPRNRVEEELGLTGIQDMLKMKNPMDLDRTRIMSVVRGVNDWMVQSGNDKWLVVFDHVVPSYDIMPFIPLSLHGKIIMTTIDRETCLMGTNITVGPMSEDESVELLRLDAGQFTANSLQQDEAARALVKQLGYNPLLISTAASTIRSRNITVVDYLAGIEAKNTPTLFGSTIDQSPVTRTFLKVSSMLSLAAIPASLFAVPWEADHATTEISELIQQMRQYQNQSGLDDVIQHLLNSNFIQIAPSPDSTPPSSPRSIVTTRSATTVDYFFVDKDTREHIRDTMSIDETVQHSWLACNLCVNGIRDNNLDASSLPEIHSFGRVMLPHARTCYDDWAGVLENPPDEVAWHVLGNVCMIQGALKQAIGCFELALRQNSSTMTTVERIQTSISLARLLEQEGNGERSLEVLTSIDIASIDQALGFQVSRAKASANASCGHLDRAEDQFENLEHEQEQVLGAAHAETVGTVQMLAATLERLQRLEDAQTLYRRVYLSYQKTFGQSHPMTLGSLDALANISKALFATNEAETLYKLSVEIKTRCLGPDHPRTAFAMQNVATIEDVLGRYGDARQKFTAALAIMQDTLGPLHPHYTLTAHNFARCLYHHAQVLGNNTPMTSSLNAAEFHAQNSARRTHTPADGVMRETARRRALMESEKRYLEVLNNMRKAKGIYQYEQLVKVGRELYQLYDSEELFALHRFEKIESMWDIVEGSKRRNTIS</sequence>
<dbReference type="GO" id="GO:0005783">
    <property type="term" value="C:endoplasmic reticulum"/>
    <property type="evidence" value="ECO:0007669"/>
    <property type="project" value="UniProtKB-SubCell"/>
</dbReference>
<dbReference type="Pfam" id="PF13374">
    <property type="entry name" value="TPR_10"/>
    <property type="match status" value="1"/>
</dbReference>
<dbReference type="SUPFAM" id="SSF53474">
    <property type="entry name" value="alpha/beta-Hydrolases"/>
    <property type="match status" value="1"/>
</dbReference>
<dbReference type="SUPFAM" id="SSF52540">
    <property type="entry name" value="P-loop containing nucleoside triphosphate hydrolases"/>
    <property type="match status" value="1"/>
</dbReference>
<evidence type="ECO:0000256" key="3">
    <source>
        <dbReference type="ARBA" id="ARBA00004370"/>
    </source>
</evidence>
<gene>
    <name evidence="7" type="ORF">VHEMI02519</name>
</gene>
<dbReference type="AlphaFoldDB" id="A0A0A1SPV3"/>
<dbReference type="InterPro" id="IPR011990">
    <property type="entry name" value="TPR-like_helical_dom_sf"/>
</dbReference>
<dbReference type="Proteomes" id="UP000039046">
    <property type="component" value="Unassembled WGS sequence"/>
</dbReference>
<dbReference type="EMBL" id="CDHN01000001">
    <property type="protein sequence ID" value="CEJ82458.1"/>
    <property type="molecule type" value="Genomic_DNA"/>
</dbReference>
<dbReference type="SUPFAM" id="SSF48452">
    <property type="entry name" value="TPR-like"/>
    <property type="match status" value="2"/>
</dbReference>
<dbReference type="InterPro" id="IPR029058">
    <property type="entry name" value="AB_hydrolase_fold"/>
</dbReference>
<name>A0A0A1SPV3_9HYPO</name>
<keyword evidence="4" id="KW-0256">Endoplasmic reticulum</keyword>
<dbReference type="Gene3D" id="3.40.50.300">
    <property type="entry name" value="P-loop containing nucleotide triphosphate hydrolases"/>
    <property type="match status" value="1"/>
</dbReference>
<dbReference type="InterPro" id="IPR052374">
    <property type="entry name" value="SERAC1"/>
</dbReference>
<evidence type="ECO:0000256" key="4">
    <source>
        <dbReference type="ARBA" id="ARBA00022824"/>
    </source>
</evidence>
<evidence type="ECO:0000256" key="5">
    <source>
        <dbReference type="ARBA" id="ARBA00023128"/>
    </source>
</evidence>
<evidence type="ECO:0000256" key="1">
    <source>
        <dbReference type="ARBA" id="ARBA00004173"/>
    </source>
</evidence>
<keyword evidence="6" id="KW-0472">Membrane</keyword>
<dbReference type="GO" id="GO:0043531">
    <property type="term" value="F:ADP binding"/>
    <property type="evidence" value="ECO:0007669"/>
    <property type="project" value="InterPro"/>
</dbReference>
<comment type="subcellular location">
    <subcellularLocation>
        <location evidence="2">Endoplasmic reticulum</location>
    </subcellularLocation>
    <subcellularLocation>
        <location evidence="3">Membrane</location>
    </subcellularLocation>
    <subcellularLocation>
        <location evidence="1">Mitochondrion</location>
    </subcellularLocation>
</comment>
<keyword evidence="5" id="KW-0496">Mitochondrion</keyword>
<evidence type="ECO:0000256" key="6">
    <source>
        <dbReference type="ARBA" id="ARBA00023136"/>
    </source>
</evidence>
<dbReference type="STRING" id="1531966.A0A0A1SPV3"/>
<organism evidence="7 8">
    <name type="scientific">[Torrubiella] hemipterigena</name>
    <dbReference type="NCBI Taxonomy" id="1531966"/>
    <lineage>
        <taxon>Eukaryota</taxon>
        <taxon>Fungi</taxon>
        <taxon>Dikarya</taxon>
        <taxon>Ascomycota</taxon>
        <taxon>Pezizomycotina</taxon>
        <taxon>Sordariomycetes</taxon>
        <taxon>Hypocreomycetidae</taxon>
        <taxon>Hypocreales</taxon>
        <taxon>Clavicipitaceae</taxon>
        <taxon>Clavicipitaceae incertae sedis</taxon>
        <taxon>'Torrubiella' clade</taxon>
    </lineage>
</organism>
<evidence type="ECO:0000256" key="2">
    <source>
        <dbReference type="ARBA" id="ARBA00004240"/>
    </source>
</evidence>
<evidence type="ECO:0000313" key="7">
    <source>
        <dbReference type="EMBL" id="CEJ82458.1"/>
    </source>
</evidence>
<protein>
    <submittedName>
        <fullName evidence="7">Uncharacterized protein</fullName>
    </submittedName>
</protein>
<dbReference type="Pfam" id="PF13424">
    <property type="entry name" value="TPR_12"/>
    <property type="match status" value="1"/>
</dbReference>
<dbReference type="GO" id="GO:0005739">
    <property type="term" value="C:mitochondrion"/>
    <property type="evidence" value="ECO:0007669"/>
    <property type="project" value="UniProtKB-SubCell"/>
</dbReference>